<keyword evidence="2" id="KW-1003">Cell membrane</keyword>
<sequence>MGKINSKNTSKELFKNTGIIGIGQMSTKLVSFLLLPLYTALLTTEEYGTVDLLTTYSTVLMIIVGLQMNLAIFRYLVTNRDNEGKIRQVCSSVAFASIITFSVYAVTFYVIQPYLTIAYSWYLLFHVGAALFLNIVCNISRGLGRNADYAFGNFLSSTITIVLNILFIAVLRLDLKYMLIAYITGPITGGSIVFIKCKMWKNFSIKCIHIREIKQILQYSLPLVPNELSWSVIHASDRMIVSWVLSVAVNGLIAVAVKISSIYTTVFYVFNASWTEQVVLHYKDEGGKEYINEMFDKMVSFFACFAIGIIAVLPFAFSLLVGPEFADAYGLLPLYLLAVFFNAVIGLISPIYLVNNETKKVASSTMVAAFINVLVDLLLIKVIGMYAAPVASICGYMTISFWRLWDVNKRHCRIWMAKKKIVSLVILFVVATASFYSKQWILQVLVFIIIVIMILKINFSILKQLAEMFIRRKK</sequence>
<dbReference type="InterPro" id="IPR002797">
    <property type="entry name" value="Polysacc_synth"/>
</dbReference>
<feature type="transmembrane region" description="Helical" evidence="6">
    <location>
        <begin position="89"/>
        <end position="111"/>
    </location>
</feature>
<name>C0CGX6_BLAHS</name>
<dbReference type="HOGENOM" id="CLU_022017_7_4_9"/>
<feature type="transmembrane region" description="Helical" evidence="6">
    <location>
        <begin position="117"/>
        <end position="137"/>
    </location>
</feature>
<feature type="transmembrane region" description="Helical" evidence="6">
    <location>
        <begin position="332"/>
        <end position="354"/>
    </location>
</feature>
<evidence type="ECO:0000256" key="3">
    <source>
        <dbReference type="ARBA" id="ARBA00022692"/>
    </source>
</evidence>
<dbReference type="RefSeq" id="WP_005944720.1">
    <property type="nucleotide sequence ID" value="NZ_CP136423.1"/>
</dbReference>
<proteinExistence type="predicted"/>
<keyword evidence="4 6" id="KW-1133">Transmembrane helix</keyword>
<evidence type="ECO:0000313" key="7">
    <source>
        <dbReference type="EMBL" id="EEG51032.1"/>
    </source>
</evidence>
<reference evidence="7 8" key="2">
    <citation type="submission" date="2009-02" db="EMBL/GenBank/DDBJ databases">
        <title>Draft genome sequence of Blautia hydrogenotrophica DSM 10507 (Ruminococcus hydrogenotrophicus DSM 10507).</title>
        <authorList>
            <person name="Sudarsanam P."/>
            <person name="Ley R."/>
            <person name="Guruge J."/>
            <person name="Turnbaugh P.J."/>
            <person name="Mahowald M."/>
            <person name="Liep D."/>
            <person name="Gordon J."/>
        </authorList>
    </citation>
    <scope>NUCLEOTIDE SEQUENCE [LARGE SCALE GENOMIC DNA]</scope>
    <source>
        <strain evidence="8">DSM 10507 / JCM 14656 / S5a33</strain>
    </source>
</reference>
<reference evidence="7 8" key="1">
    <citation type="submission" date="2009-01" db="EMBL/GenBank/DDBJ databases">
        <authorList>
            <person name="Fulton L."/>
            <person name="Clifton S."/>
            <person name="Fulton B."/>
            <person name="Xu J."/>
            <person name="Minx P."/>
            <person name="Pepin K.H."/>
            <person name="Johnson M."/>
            <person name="Bhonagiri V."/>
            <person name="Nash W.E."/>
            <person name="Mardis E.R."/>
            <person name="Wilson R.K."/>
        </authorList>
    </citation>
    <scope>NUCLEOTIDE SEQUENCE [LARGE SCALE GENOMIC DNA]</scope>
    <source>
        <strain evidence="8">DSM 10507 / JCM 14656 / S5a33</strain>
    </source>
</reference>
<comment type="caution">
    <text evidence="7">The sequence shown here is derived from an EMBL/GenBank/DDBJ whole genome shotgun (WGS) entry which is preliminary data.</text>
</comment>
<evidence type="ECO:0000256" key="4">
    <source>
        <dbReference type="ARBA" id="ARBA00022989"/>
    </source>
</evidence>
<evidence type="ECO:0000256" key="6">
    <source>
        <dbReference type="SAM" id="Phobius"/>
    </source>
</evidence>
<keyword evidence="3 6" id="KW-0812">Transmembrane</keyword>
<dbReference type="GO" id="GO:0005886">
    <property type="term" value="C:plasma membrane"/>
    <property type="evidence" value="ECO:0007669"/>
    <property type="project" value="UniProtKB-SubCell"/>
</dbReference>
<dbReference type="EMBL" id="ACBZ01000002">
    <property type="protein sequence ID" value="EEG51032.1"/>
    <property type="molecule type" value="Genomic_DNA"/>
</dbReference>
<dbReference type="GeneID" id="86821257"/>
<dbReference type="Pfam" id="PF01943">
    <property type="entry name" value="Polysacc_synt"/>
    <property type="match status" value="1"/>
</dbReference>
<evidence type="ECO:0000256" key="5">
    <source>
        <dbReference type="ARBA" id="ARBA00023136"/>
    </source>
</evidence>
<dbReference type="InterPro" id="IPR050833">
    <property type="entry name" value="Poly_Biosynth_Transport"/>
</dbReference>
<evidence type="ECO:0000256" key="1">
    <source>
        <dbReference type="ARBA" id="ARBA00004651"/>
    </source>
</evidence>
<dbReference type="PANTHER" id="PTHR30250">
    <property type="entry name" value="PST FAMILY PREDICTED COLANIC ACID TRANSPORTER"/>
    <property type="match status" value="1"/>
</dbReference>
<feature type="transmembrane region" description="Helical" evidence="6">
    <location>
        <begin position="53"/>
        <end position="77"/>
    </location>
</feature>
<evidence type="ECO:0000313" key="8">
    <source>
        <dbReference type="Proteomes" id="UP000003100"/>
    </source>
</evidence>
<protein>
    <submittedName>
        <fullName evidence="7">Uncharacterized protein</fullName>
    </submittedName>
</protein>
<organism evidence="7 8">
    <name type="scientific">Blautia hydrogenotrophica (strain DSM 10507 / JCM 14656 / S5a33)</name>
    <name type="common">Ruminococcus hydrogenotrophicus</name>
    <dbReference type="NCBI Taxonomy" id="476272"/>
    <lineage>
        <taxon>Bacteria</taxon>
        <taxon>Bacillati</taxon>
        <taxon>Bacillota</taxon>
        <taxon>Clostridia</taxon>
        <taxon>Lachnospirales</taxon>
        <taxon>Lachnospiraceae</taxon>
        <taxon>Blautia</taxon>
    </lineage>
</organism>
<feature type="transmembrane region" description="Helical" evidence="6">
    <location>
        <begin position="361"/>
        <end position="380"/>
    </location>
</feature>
<feature type="transmembrane region" description="Helical" evidence="6">
    <location>
        <begin position="386"/>
        <end position="405"/>
    </location>
</feature>
<accession>C0CGX6</accession>
<dbReference type="PANTHER" id="PTHR30250:SF11">
    <property type="entry name" value="O-ANTIGEN TRANSPORTER-RELATED"/>
    <property type="match status" value="1"/>
</dbReference>
<feature type="transmembrane region" description="Helical" evidence="6">
    <location>
        <begin position="149"/>
        <end position="171"/>
    </location>
</feature>
<feature type="transmembrane region" description="Helical" evidence="6">
    <location>
        <begin position="20"/>
        <end position="41"/>
    </location>
</feature>
<feature type="transmembrane region" description="Helical" evidence="6">
    <location>
        <begin position="177"/>
        <end position="195"/>
    </location>
</feature>
<keyword evidence="5 6" id="KW-0472">Membrane</keyword>
<keyword evidence="8" id="KW-1185">Reference proteome</keyword>
<feature type="transmembrane region" description="Helical" evidence="6">
    <location>
        <begin position="298"/>
        <end position="320"/>
    </location>
</feature>
<feature type="transmembrane region" description="Helical" evidence="6">
    <location>
        <begin position="417"/>
        <end position="436"/>
    </location>
</feature>
<dbReference type="eggNOG" id="COG2244">
    <property type="taxonomic scope" value="Bacteria"/>
</dbReference>
<dbReference type="AlphaFoldDB" id="C0CGX6"/>
<evidence type="ECO:0000256" key="2">
    <source>
        <dbReference type="ARBA" id="ARBA00022475"/>
    </source>
</evidence>
<dbReference type="Proteomes" id="UP000003100">
    <property type="component" value="Unassembled WGS sequence"/>
</dbReference>
<comment type="subcellular location">
    <subcellularLocation>
        <location evidence="1">Cell membrane</location>
        <topology evidence="1">Multi-pass membrane protein</topology>
    </subcellularLocation>
</comment>
<feature type="transmembrane region" description="Helical" evidence="6">
    <location>
        <begin position="442"/>
        <end position="462"/>
    </location>
</feature>
<gene>
    <name evidence="7" type="ORF">RUMHYD_00089</name>
</gene>
<dbReference type="PATRIC" id="fig|476272.21.peg.3095"/>